<dbReference type="InterPro" id="IPR007160">
    <property type="entry name" value="DUF362"/>
</dbReference>
<dbReference type="GO" id="GO:0051539">
    <property type="term" value="F:4 iron, 4 sulfur cluster binding"/>
    <property type="evidence" value="ECO:0007669"/>
    <property type="project" value="UniProtKB-KW"/>
</dbReference>
<keyword evidence="5" id="KW-0408">Iron</keyword>
<evidence type="ECO:0000256" key="5">
    <source>
        <dbReference type="ARBA" id="ARBA00023004"/>
    </source>
</evidence>
<dbReference type="RefSeq" id="WP_186918624.1">
    <property type="nucleotide sequence ID" value="NZ_JACOPQ010000002.1"/>
</dbReference>
<dbReference type="InterPro" id="IPR050157">
    <property type="entry name" value="PSI_iron-sulfur_center"/>
</dbReference>
<dbReference type="SUPFAM" id="SSF54862">
    <property type="entry name" value="4Fe-4S ferredoxins"/>
    <property type="match status" value="1"/>
</dbReference>
<evidence type="ECO:0000256" key="4">
    <source>
        <dbReference type="ARBA" id="ARBA00022723"/>
    </source>
</evidence>
<dbReference type="PANTHER" id="PTHR24960">
    <property type="entry name" value="PHOTOSYSTEM I IRON-SULFUR CENTER-RELATED"/>
    <property type="match status" value="1"/>
</dbReference>
<dbReference type="AlphaFoldDB" id="A0A8J6JL67"/>
<organism evidence="8 9">
    <name type="scientific">Lawsonibacter faecis</name>
    <dbReference type="NCBI Taxonomy" id="2763052"/>
    <lineage>
        <taxon>Bacteria</taxon>
        <taxon>Bacillati</taxon>
        <taxon>Bacillota</taxon>
        <taxon>Clostridia</taxon>
        <taxon>Eubacteriales</taxon>
        <taxon>Oscillospiraceae</taxon>
        <taxon>Lawsonibacter</taxon>
    </lineage>
</organism>
<evidence type="ECO:0000256" key="3">
    <source>
        <dbReference type="ARBA" id="ARBA00022485"/>
    </source>
</evidence>
<dbReference type="PROSITE" id="PS00198">
    <property type="entry name" value="4FE4S_FER_1"/>
    <property type="match status" value="2"/>
</dbReference>
<protein>
    <recommendedName>
        <fullName evidence="2">Ferredoxin</fullName>
    </recommendedName>
</protein>
<keyword evidence="3" id="KW-0004">4Fe-4S</keyword>
<dbReference type="EMBL" id="JACOPQ010000002">
    <property type="protein sequence ID" value="MBC5736230.1"/>
    <property type="molecule type" value="Genomic_DNA"/>
</dbReference>
<dbReference type="Gene3D" id="3.30.70.20">
    <property type="match status" value="1"/>
</dbReference>
<dbReference type="Pfam" id="PF04015">
    <property type="entry name" value="DUF362"/>
    <property type="match status" value="1"/>
</dbReference>
<accession>A0A8J6JL67</accession>
<comment type="function">
    <text evidence="1">Ferredoxins are iron-sulfur proteins that transfer electrons in a wide variety of metabolic reactions.</text>
</comment>
<keyword evidence="9" id="KW-1185">Reference proteome</keyword>
<name>A0A8J6JL67_9FIRM</name>
<evidence type="ECO:0000256" key="1">
    <source>
        <dbReference type="ARBA" id="ARBA00003532"/>
    </source>
</evidence>
<dbReference type="InterPro" id="IPR017900">
    <property type="entry name" value="4Fe4S_Fe_S_CS"/>
</dbReference>
<reference evidence="8" key="1">
    <citation type="submission" date="2020-08" db="EMBL/GenBank/DDBJ databases">
        <title>Genome public.</title>
        <authorList>
            <person name="Liu C."/>
            <person name="Sun Q."/>
        </authorList>
    </citation>
    <scope>NUCLEOTIDE SEQUENCE</scope>
    <source>
        <strain evidence="8">NSJ-52</strain>
    </source>
</reference>
<comment type="caution">
    <text evidence="8">The sequence shown here is derived from an EMBL/GenBank/DDBJ whole genome shotgun (WGS) entry which is preliminary data.</text>
</comment>
<sequence>MRHKVYVVKCPGYDQAEEKLSELMALMGGMSAYVGEGEEILLKVNLLQAADPDRAVSTHPAVAAAAARQVRGAGARAVICDSPGGYRSTEAMLRRVYDTCGMTRAAEASGAELSFDLAAEEVPFPQGGLVKHFKVLRPIRQADGVLNLCKLKTHVFMSMTGAVKNSFGAIPGLGKVGCHTRFQKKEQFADMLLDLSGLVAPRLSIMDAVVGMEGEGPGASGTPRAMGLLLACESPLALDLVAAEIIGLPRAHNPVLLAAERRGLTPVRIEDVEVVGARLDELRLKDFRLPAGVREDMTGMPRLLRPLAGAARRLFGRAPRVDPEKCVGCGVCRDACPVKAISLTDKKAGIDGKRCIRCYCCHELCPESAVAVSAQR</sequence>
<keyword evidence="4" id="KW-0479">Metal-binding</keyword>
<evidence type="ECO:0000259" key="7">
    <source>
        <dbReference type="PROSITE" id="PS51379"/>
    </source>
</evidence>
<gene>
    <name evidence="8" type="ORF">H8S62_04290</name>
</gene>
<dbReference type="Pfam" id="PF00037">
    <property type="entry name" value="Fer4"/>
    <property type="match status" value="1"/>
</dbReference>
<feature type="domain" description="4Fe-4S ferredoxin-type" evidence="7">
    <location>
        <begin position="317"/>
        <end position="346"/>
    </location>
</feature>
<dbReference type="PROSITE" id="PS51379">
    <property type="entry name" value="4FE4S_FER_2"/>
    <property type="match status" value="2"/>
</dbReference>
<proteinExistence type="predicted"/>
<dbReference type="InterPro" id="IPR017896">
    <property type="entry name" value="4Fe4S_Fe-S-bd"/>
</dbReference>
<keyword evidence="6" id="KW-0411">Iron-sulfur</keyword>
<feature type="domain" description="4Fe-4S ferredoxin-type" evidence="7">
    <location>
        <begin position="350"/>
        <end position="375"/>
    </location>
</feature>
<dbReference type="GO" id="GO:0046872">
    <property type="term" value="F:metal ion binding"/>
    <property type="evidence" value="ECO:0007669"/>
    <property type="project" value="UniProtKB-KW"/>
</dbReference>
<evidence type="ECO:0000313" key="9">
    <source>
        <dbReference type="Proteomes" id="UP000607645"/>
    </source>
</evidence>
<evidence type="ECO:0000256" key="6">
    <source>
        <dbReference type="ARBA" id="ARBA00023014"/>
    </source>
</evidence>
<evidence type="ECO:0000256" key="2">
    <source>
        <dbReference type="ARBA" id="ARBA00013529"/>
    </source>
</evidence>
<dbReference type="Proteomes" id="UP000607645">
    <property type="component" value="Unassembled WGS sequence"/>
</dbReference>
<evidence type="ECO:0000313" key="8">
    <source>
        <dbReference type="EMBL" id="MBC5736230.1"/>
    </source>
</evidence>